<feature type="signal peptide" evidence="1">
    <location>
        <begin position="1"/>
        <end position="29"/>
    </location>
</feature>
<proteinExistence type="predicted"/>
<keyword evidence="3" id="KW-1185">Reference proteome</keyword>
<accession>A0ABX1Q8G3</accession>
<organism evidence="2 3">
    <name type="scientific">Aromatoleum diolicum</name>
    <dbReference type="NCBI Taxonomy" id="75796"/>
    <lineage>
        <taxon>Bacteria</taxon>
        <taxon>Pseudomonadati</taxon>
        <taxon>Pseudomonadota</taxon>
        <taxon>Betaproteobacteria</taxon>
        <taxon>Rhodocyclales</taxon>
        <taxon>Rhodocyclaceae</taxon>
        <taxon>Aromatoleum</taxon>
    </lineage>
</organism>
<name>A0ABX1Q8G3_9RHOO</name>
<gene>
    <name evidence="2" type="ORF">GPA25_03590</name>
</gene>
<sequence length="411" mass="45419">MTARLRLRQPLRSAVAALALTFASASACAADDAAQPPRVEFSGFATLGAVSTDNKDVWFARWGVNFPGDSDPDFSADSLIGLQASLRLTAYNAITLQALAMEDGSERQDPRITLAFFRQTLAPGLSMRIGRLRVPFFMLSDSLYINYANPWVRPPVEVYGLNPFNDLDGIDFIYHTRIGELDAEIHPYYGRGEIPFPEGKARLDETWGLNVALTQGNLSLHLGRGDGRFTFERGDAQFRAIAAVLRAAGQGSVVTDLSGAKGKTSFYSIGVQWDDGLWQTIGEYARRDANRYVPSAYGWYLSLGRRFGSVTPYVSVARQTLHKQFAEATLPPGRLATAWETFLTSRNNAQRSVTLGTRWDVSRQAALKAELTHARPDRDSWGSYFPRETPTTMRIGGRALNTLSISVDVNF</sequence>
<evidence type="ECO:0000313" key="2">
    <source>
        <dbReference type="EMBL" id="NMG73835.1"/>
    </source>
</evidence>
<reference evidence="2 3" key="1">
    <citation type="submission" date="2019-12" db="EMBL/GenBank/DDBJ databases">
        <title>Comparative genomics gives insights into the taxonomy of the Azoarcus-Aromatoleum group and reveals separate origins of nif in the plant-associated Azoarcus and non-plant-associated Aromatoleum sub-groups.</title>
        <authorList>
            <person name="Lafos M."/>
            <person name="Maluk M."/>
            <person name="Batista M."/>
            <person name="Junghare M."/>
            <person name="Carmona M."/>
            <person name="Faoro H."/>
            <person name="Cruz L.M."/>
            <person name="Battistoni F."/>
            <person name="De Souza E."/>
            <person name="Pedrosa F."/>
            <person name="Chen W.-M."/>
            <person name="Poole P.S."/>
            <person name="Dixon R.A."/>
            <person name="James E.K."/>
        </authorList>
    </citation>
    <scope>NUCLEOTIDE SEQUENCE [LARGE SCALE GENOMIC DNA]</scope>
    <source>
        <strain evidence="2 3">22Lin</strain>
    </source>
</reference>
<dbReference type="SUPFAM" id="SSF56935">
    <property type="entry name" value="Porins"/>
    <property type="match status" value="1"/>
</dbReference>
<dbReference type="Gene3D" id="2.40.160.10">
    <property type="entry name" value="Porin"/>
    <property type="match status" value="1"/>
</dbReference>
<protein>
    <recommendedName>
        <fullName evidence="4">Porin</fullName>
    </recommendedName>
</protein>
<dbReference type="InterPro" id="IPR023614">
    <property type="entry name" value="Porin_dom_sf"/>
</dbReference>
<evidence type="ECO:0000256" key="1">
    <source>
        <dbReference type="SAM" id="SignalP"/>
    </source>
</evidence>
<feature type="chain" id="PRO_5046128874" description="Porin" evidence="1">
    <location>
        <begin position="30"/>
        <end position="411"/>
    </location>
</feature>
<evidence type="ECO:0000313" key="3">
    <source>
        <dbReference type="Proteomes" id="UP000648984"/>
    </source>
</evidence>
<keyword evidence="1" id="KW-0732">Signal</keyword>
<dbReference type="Proteomes" id="UP000648984">
    <property type="component" value="Unassembled WGS sequence"/>
</dbReference>
<comment type="caution">
    <text evidence="2">The sequence shown here is derived from an EMBL/GenBank/DDBJ whole genome shotgun (WGS) entry which is preliminary data.</text>
</comment>
<dbReference type="RefSeq" id="WP_169258987.1">
    <property type="nucleotide sequence ID" value="NZ_WTVQ01000004.1"/>
</dbReference>
<dbReference type="PROSITE" id="PS51257">
    <property type="entry name" value="PROKAR_LIPOPROTEIN"/>
    <property type="match status" value="1"/>
</dbReference>
<evidence type="ECO:0008006" key="4">
    <source>
        <dbReference type="Google" id="ProtNLM"/>
    </source>
</evidence>
<dbReference type="EMBL" id="WTVQ01000004">
    <property type="protein sequence ID" value="NMG73835.1"/>
    <property type="molecule type" value="Genomic_DNA"/>
</dbReference>